<proteinExistence type="predicted"/>
<organism evidence="1 2">
    <name type="scientific">Klebsiella pneumoniae</name>
    <dbReference type="NCBI Taxonomy" id="573"/>
    <lineage>
        <taxon>Bacteria</taxon>
        <taxon>Pseudomonadati</taxon>
        <taxon>Pseudomonadota</taxon>
        <taxon>Gammaproteobacteria</taxon>
        <taxon>Enterobacterales</taxon>
        <taxon>Enterobacteriaceae</taxon>
        <taxon>Klebsiella/Raoultella group</taxon>
        <taxon>Klebsiella</taxon>
        <taxon>Klebsiella pneumoniae complex</taxon>
    </lineage>
</organism>
<evidence type="ECO:0000313" key="2">
    <source>
        <dbReference type="Proteomes" id="UP000250675"/>
    </source>
</evidence>
<gene>
    <name evidence="1" type="ORF">NCTC9645_01667</name>
</gene>
<sequence length="126" mass="14401">MNTHINFRTNVFDLKTSRDVLFYLCAIEGELYTARAYRRLGLDQERDEPRELTDLENRVISVGEAFGFFLYYLQRDRLPTLSDAGREVLSNLDSLGNDAHKEAWAWSLSYGKVNGEADEAIASLGF</sequence>
<protein>
    <submittedName>
        <fullName evidence="1">Uncharacterized protein</fullName>
    </submittedName>
</protein>
<evidence type="ECO:0000313" key="1">
    <source>
        <dbReference type="EMBL" id="SQC20590.1"/>
    </source>
</evidence>
<dbReference type="AlphaFoldDB" id="A0A2X3FCQ1"/>
<name>A0A2X3FCQ1_KLEPN</name>
<dbReference type="Proteomes" id="UP000250675">
    <property type="component" value="Unassembled WGS sequence"/>
</dbReference>
<accession>A0A2X3FCQ1</accession>
<reference evidence="1 2" key="1">
    <citation type="submission" date="2018-06" db="EMBL/GenBank/DDBJ databases">
        <authorList>
            <consortium name="Pathogen Informatics"/>
            <person name="Doyle S."/>
        </authorList>
    </citation>
    <scope>NUCLEOTIDE SEQUENCE [LARGE SCALE GENOMIC DNA]</scope>
    <source>
        <strain evidence="1 2">NCTC9645</strain>
    </source>
</reference>
<dbReference type="EMBL" id="UASO01000004">
    <property type="protein sequence ID" value="SQC20590.1"/>
    <property type="molecule type" value="Genomic_DNA"/>
</dbReference>